<evidence type="ECO:0008006" key="4">
    <source>
        <dbReference type="Google" id="ProtNLM"/>
    </source>
</evidence>
<dbReference type="PANTHER" id="PTHR33782:SF13">
    <property type="entry name" value="BY GENSCAN AND GENEFINDER"/>
    <property type="match status" value="1"/>
</dbReference>
<dbReference type="AlphaFoldDB" id="A0AA88UIZ0"/>
<evidence type="ECO:0000256" key="1">
    <source>
        <dbReference type="SAM" id="MobiDB-lite"/>
    </source>
</evidence>
<keyword evidence="3" id="KW-1185">Reference proteome</keyword>
<proteinExistence type="predicted"/>
<protein>
    <recommendedName>
        <fullName evidence="4">Mediator of RNA polymerase II transcription subunit</fullName>
    </recommendedName>
</protein>
<reference evidence="2" key="1">
    <citation type="submission" date="2022-12" db="EMBL/GenBank/DDBJ databases">
        <title>Draft genome assemblies for two species of Escallonia (Escalloniales).</title>
        <authorList>
            <person name="Chanderbali A."/>
            <person name="Dervinis C."/>
            <person name="Anghel I."/>
            <person name="Soltis D."/>
            <person name="Soltis P."/>
            <person name="Zapata F."/>
        </authorList>
    </citation>
    <scope>NUCLEOTIDE SEQUENCE</scope>
    <source>
        <strain evidence="2">UCBG92.1500</strain>
        <tissue evidence="2">Leaf</tissue>
    </source>
</reference>
<organism evidence="2 3">
    <name type="scientific">Escallonia rubra</name>
    <dbReference type="NCBI Taxonomy" id="112253"/>
    <lineage>
        <taxon>Eukaryota</taxon>
        <taxon>Viridiplantae</taxon>
        <taxon>Streptophyta</taxon>
        <taxon>Embryophyta</taxon>
        <taxon>Tracheophyta</taxon>
        <taxon>Spermatophyta</taxon>
        <taxon>Magnoliopsida</taxon>
        <taxon>eudicotyledons</taxon>
        <taxon>Gunneridae</taxon>
        <taxon>Pentapetalae</taxon>
        <taxon>asterids</taxon>
        <taxon>campanulids</taxon>
        <taxon>Escalloniales</taxon>
        <taxon>Escalloniaceae</taxon>
        <taxon>Escallonia</taxon>
    </lineage>
</organism>
<name>A0AA88UIZ0_9ASTE</name>
<evidence type="ECO:0000313" key="2">
    <source>
        <dbReference type="EMBL" id="KAK2986744.1"/>
    </source>
</evidence>
<dbReference type="EMBL" id="JAVXUO010001034">
    <property type="protein sequence ID" value="KAK2986744.1"/>
    <property type="molecule type" value="Genomic_DNA"/>
</dbReference>
<gene>
    <name evidence="2" type="ORF">RJ640_010969</name>
</gene>
<dbReference type="PANTHER" id="PTHR33782">
    <property type="entry name" value="OS01G0121600 PROTEIN"/>
    <property type="match status" value="1"/>
</dbReference>
<evidence type="ECO:0000313" key="3">
    <source>
        <dbReference type="Proteomes" id="UP001187471"/>
    </source>
</evidence>
<dbReference type="Proteomes" id="UP001187471">
    <property type="component" value="Unassembled WGS sequence"/>
</dbReference>
<accession>A0AA88UIZ0</accession>
<feature type="region of interest" description="Disordered" evidence="1">
    <location>
        <begin position="1"/>
        <end position="22"/>
    </location>
</feature>
<comment type="caution">
    <text evidence="2">The sequence shown here is derived from an EMBL/GenBank/DDBJ whole genome shotgun (WGS) entry which is preliminary data.</text>
</comment>
<sequence length="146" mass="16471">MEATSLCSSILPPPAASTQPQKRRFPCLKRHNAKVVATGRESYYGGRRVDESMIVLRKRIHEMKVMERNYEPPRDWMEWEKQYFARYDENICELVGLLQLALMNTRPSFALGMLALITMSVPASVVMVASHLTEAAGAAFSAIHLS</sequence>